<feature type="active site" evidence="9">
    <location>
        <position position="121"/>
    </location>
</feature>
<feature type="transmembrane region" description="Helical" evidence="9">
    <location>
        <begin position="94"/>
        <end position="111"/>
    </location>
</feature>
<dbReference type="NCBIfam" id="NF011352">
    <property type="entry name" value="PRK14770.1"/>
    <property type="match status" value="1"/>
</dbReference>
<dbReference type="PANTHER" id="PTHR33695">
    <property type="entry name" value="LIPOPROTEIN SIGNAL PEPTIDASE"/>
    <property type="match status" value="1"/>
</dbReference>
<evidence type="ECO:0000256" key="3">
    <source>
        <dbReference type="ARBA" id="ARBA00022670"/>
    </source>
</evidence>
<dbReference type="GO" id="GO:0004190">
    <property type="term" value="F:aspartic-type endopeptidase activity"/>
    <property type="evidence" value="ECO:0007669"/>
    <property type="project" value="UniProtKB-EC"/>
</dbReference>
<keyword evidence="8 9" id="KW-0472">Membrane</keyword>
<dbReference type="EC" id="3.4.23.36" evidence="9"/>
<dbReference type="RefSeq" id="WP_211682674.1">
    <property type="nucleotide sequence ID" value="NZ_JAGRQH010000007.1"/>
</dbReference>
<dbReference type="InterPro" id="IPR001872">
    <property type="entry name" value="Peptidase_A8"/>
</dbReference>
<comment type="similarity">
    <text evidence="1 9 11">Belongs to the peptidase A8 family.</text>
</comment>
<evidence type="ECO:0000256" key="2">
    <source>
        <dbReference type="ARBA" id="ARBA00022475"/>
    </source>
</evidence>
<feature type="active site" evidence="9">
    <location>
        <position position="139"/>
    </location>
</feature>
<dbReference type="PROSITE" id="PS00855">
    <property type="entry name" value="SPASE_II"/>
    <property type="match status" value="1"/>
</dbReference>
<evidence type="ECO:0000313" key="13">
    <source>
        <dbReference type="Proteomes" id="UP000677812"/>
    </source>
</evidence>
<comment type="function">
    <text evidence="9 10">This protein specifically catalyzes the removal of signal peptides from prolipoproteins.</text>
</comment>
<feature type="transmembrane region" description="Helical" evidence="9">
    <location>
        <begin position="131"/>
        <end position="151"/>
    </location>
</feature>
<sequence length="163" mass="17457">MGRSGRIVLGVLLLVFVLVADQLSKNWILYGYDLPARGSVEVLPFLNFTMVWNHAVTFGMFGGLGSKGPLIFEAVSLAAVVLLLVCMARTSRPLVAAAAGAIAGGALGNVIDRVRFGAVVDFLHAHAFGWSWYVFNIADSAIVCGVAVWMLDSFLSERQRSAP</sequence>
<comment type="subcellular location">
    <subcellularLocation>
        <location evidence="9">Cell membrane</location>
        <topology evidence="9">Multi-pass membrane protein</topology>
    </subcellularLocation>
</comment>
<dbReference type="Pfam" id="PF01252">
    <property type="entry name" value="Peptidase_A8"/>
    <property type="match status" value="1"/>
</dbReference>
<comment type="caution">
    <text evidence="12">The sequence shown here is derived from an EMBL/GenBank/DDBJ whole genome shotgun (WGS) entry which is preliminary data.</text>
</comment>
<name>A0ABS5E8N6_9PROT</name>
<dbReference type="NCBIfam" id="TIGR00077">
    <property type="entry name" value="lspA"/>
    <property type="match status" value="1"/>
</dbReference>
<keyword evidence="13" id="KW-1185">Reference proteome</keyword>
<proteinExistence type="inferred from homology"/>
<keyword evidence="3 9" id="KW-0645">Protease</keyword>
<dbReference type="PRINTS" id="PR00781">
    <property type="entry name" value="LIPOSIGPTASE"/>
</dbReference>
<accession>A0ABS5E8N6</accession>
<dbReference type="EMBL" id="JAGRQH010000007">
    <property type="protein sequence ID" value="MBR0560277.1"/>
    <property type="molecule type" value="Genomic_DNA"/>
</dbReference>
<evidence type="ECO:0000256" key="8">
    <source>
        <dbReference type="ARBA" id="ARBA00023136"/>
    </source>
</evidence>
<reference evidence="12 13" key="1">
    <citation type="submission" date="2021-04" db="EMBL/GenBank/DDBJ databases">
        <title>The complete genome sequence of Neokomagataea sp. TBRC 2177.</title>
        <authorList>
            <person name="Charoenyingcharoen P."/>
            <person name="Yukphan P."/>
        </authorList>
    </citation>
    <scope>NUCLEOTIDE SEQUENCE [LARGE SCALE GENOMIC DNA]</scope>
    <source>
        <strain evidence="12 13">TBRC 2177</strain>
    </source>
</reference>
<comment type="pathway">
    <text evidence="9">Protein modification; lipoprotein biosynthesis (signal peptide cleavage).</text>
</comment>
<dbReference type="Proteomes" id="UP000677812">
    <property type="component" value="Unassembled WGS sequence"/>
</dbReference>
<evidence type="ECO:0000256" key="7">
    <source>
        <dbReference type="ARBA" id="ARBA00022989"/>
    </source>
</evidence>
<keyword evidence="5 9" id="KW-0064">Aspartyl protease</keyword>
<evidence type="ECO:0000256" key="10">
    <source>
        <dbReference type="RuleBase" id="RU000594"/>
    </source>
</evidence>
<comment type="catalytic activity">
    <reaction evidence="9 10">
        <text>Release of signal peptides from bacterial membrane prolipoproteins. Hydrolyzes -Xaa-Yaa-Zaa-|-(S,diacylglyceryl)Cys-, in which Xaa is hydrophobic (preferably Leu), and Yaa (Ala or Ser) and Zaa (Gly or Ala) have small, neutral side chains.</text>
        <dbReference type="EC" id="3.4.23.36"/>
    </reaction>
</comment>
<keyword evidence="2 9" id="KW-1003">Cell membrane</keyword>
<dbReference type="HAMAP" id="MF_00161">
    <property type="entry name" value="LspA"/>
    <property type="match status" value="1"/>
</dbReference>
<evidence type="ECO:0000256" key="11">
    <source>
        <dbReference type="RuleBase" id="RU004181"/>
    </source>
</evidence>
<evidence type="ECO:0000256" key="6">
    <source>
        <dbReference type="ARBA" id="ARBA00022801"/>
    </source>
</evidence>
<evidence type="ECO:0000313" key="12">
    <source>
        <dbReference type="EMBL" id="MBR0560277.1"/>
    </source>
</evidence>
<protein>
    <recommendedName>
        <fullName evidence="9">Lipoprotein signal peptidase</fullName>
        <ecNumber evidence="9">3.4.23.36</ecNumber>
    </recommendedName>
    <alternativeName>
        <fullName evidence="9">Prolipoprotein signal peptidase</fullName>
    </alternativeName>
    <alternativeName>
        <fullName evidence="9">Signal peptidase II</fullName>
        <shortName evidence="9">SPase II</shortName>
    </alternativeName>
</protein>
<keyword evidence="6 9" id="KW-0378">Hydrolase</keyword>
<gene>
    <name evidence="9 12" type="primary">lspA</name>
    <name evidence="12" type="ORF">KB213_09475</name>
</gene>
<comment type="caution">
    <text evidence="9">Lacks conserved residue(s) required for the propagation of feature annotation.</text>
</comment>
<evidence type="ECO:0000256" key="5">
    <source>
        <dbReference type="ARBA" id="ARBA00022750"/>
    </source>
</evidence>
<evidence type="ECO:0000256" key="9">
    <source>
        <dbReference type="HAMAP-Rule" id="MF_00161"/>
    </source>
</evidence>
<feature type="transmembrane region" description="Helical" evidence="9">
    <location>
        <begin position="70"/>
        <end position="87"/>
    </location>
</feature>
<evidence type="ECO:0000256" key="1">
    <source>
        <dbReference type="ARBA" id="ARBA00006139"/>
    </source>
</evidence>
<keyword evidence="4 9" id="KW-0812">Transmembrane</keyword>
<organism evidence="12 13">
    <name type="scientific">Neokomagataea anthophila</name>
    <dbReference type="NCBI Taxonomy" id="2826925"/>
    <lineage>
        <taxon>Bacteria</taxon>
        <taxon>Pseudomonadati</taxon>
        <taxon>Pseudomonadota</taxon>
        <taxon>Alphaproteobacteria</taxon>
        <taxon>Acetobacterales</taxon>
        <taxon>Acetobacteraceae</taxon>
        <taxon>Neokomagataea</taxon>
    </lineage>
</organism>
<dbReference type="PANTHER" id="PTHR33695:SF1">
    <property type="entry name" value="LIPOPROTEIN SIGNAL PEPTIDASE"/>
    <property type="match status" value="1"/>
</dbReference>
<keyword evidence="7 9" id="KW-1133">Transmembrane helix</keyword>
<evidence type="ECO:0000256" key="4">
    <source>
        <dbReference type="ARBA" id="ARBA00022692"/>
    </source>
</evidence>